<dbReference type="GO" id="GO:0005829">
    <property type="term" value="C:cytosol"/>
    <property type="evidence" value="ECO:0007669"/>
    <property type="project" value="TreeGrafter"/>
</dbReference>
<proteinExistence type="inferred from homology"/>
<dbReference type="GO" id="GO:0000906">
    <property type="term" value="F:6,7-dimethyl-8-ribityllumazine synthase activity"/>
    <property type="evidence" value="ECO:0007669"/>
    <property type="project" value="UniProtKB-EC"/>
</dbReference>
<dbReference type="UniPathway" id="UPA00275">
    <property type="reaction ID" value="UER00404"/>
</dbReference>
<dbReference type="InterPro" id="IPR036467">
    <property type="entry name" value="LS/RS_sf"/>
</dbReference>
<dbReference type="OrthoDB" id="9809709at2"/>
<dbReference type="EC" id="2.5.1.78" evidence="3"/>
<gene>
    <name evidence="7" type="ORF">NF27_DP01400</name>
</gene>
<keyword evidence="8" id="KW-1185">Reference proteome</keyword>
<keyword evidence="4" id="KW-0686">Riboflavin biosynthesis</keyword>
<evidence type="ECO:0000256" key="2">
    <source>
        <dbReference type="ARBA" id="ARBA00007424"/>
    </source>
</evidence>
<keyword evidence="5" id="KW-0808">Transferase</keyword>
<dbReference type="PANTHER" id="PTHR21058:SF0">
    <property type="entry name" value="6,7-DIMETHYL-8-RIBITYLLUMAZINE SYNTHASE"/>
    <property type="match status" value="1"/>
</dbReference>
<dbReference type="SUPFAM" id="SSF52121">
    <property type="entry name" value="Lumazine synthase"/>
    <property type="match status" value="1"/>
</dbReference>
<evidence type="ECO:0000256" key="5">
    <source>
        <dbReference type="ARBA" id="ARBA00022679"/>
    </source>
</evidence>
<dbReference type="PANTHER" id="PTHR21058">
    <property type="entry name" value="6,7-DIMETHYL-8-RIBITYLLUMAZINE SYNTHASE DMRL SYNTHASE LUMAZINE SYNTHASE"/>
    <property type="match status" value="1"/>
</dbReference>
<reference evidence="7 8" key="1">
    <citation type="submission" date="2014-11" db="EMBL/GenBank/DDBJ databases">
        <title>A Rickettsiales Symbiont of Amoebae With Ancient Features.</title>
        <authorList>
            <person name="Schulz F."/>
            <person name="Martijn J."/>
            <person name="Wascher F."/>
            <person name="Kostanjsek R."/>
            <person name="Ettema T.J."/>
            <person name="Horn M."/>
        </authorList>
    </citation>
    <scope>NUCLEOTIDE SEQUENCE [LARGE SCALE GENOMIC DNA]</scope>
    <source>
        <strain evidence="7 8">UWC36</strain>
    </source>
</reference>
<organism evidence="7 8">
    <name type="scientific">Candidatus Jidaibacter acanthamoebae</name>
    <dbReference type="NCBI Taxonomy" id="86105"/>
    <lineage>
        <taxon>Bacteria</taxon>
        <taxon>Pseudomonadati</taxon>
        <taxon>Pseudomonadota</taxon>
        <taxon>Alphaproteobacteria</taxon>
        <taxon>Rickettsiales</taxon>
        <taxon>Candidatus Midichloriaceae</taxon>
        <taxon>Candidatus Jidaibacter</taxon>
    </lineage>
</organism>
<evidence type="ECO:0000256" key="1">
    <source>
        <dbReference type="ARBA" id="ARBA00004917"/>
    </source>
</evidence>
<protein>
    <recommendedName>
        <fullName evidence="3">6,7-dimethyl-8-ribityllumazine synthase</fullName>
        <ecNumber evidence="3">2.5.1.78</ecNumber>
    </recommendedName>
</protein>
<dbReference type="RefSeq" id="WP_039455844.1">
    <property type="nucleotide sequence ID" value="NZ_JSWE01000092.1"/>
</dbReference>
<dbReference type="InterPro" id="IPR002180">
    <property type="entry name" value="LS/RS"/>
</dbReference>
<dbReference type="Pfam" id="PF00885">
    <property type="entry name" value="DMRL_synthase"/>
    <property type="match status" value="1"/>
</dbReference>
<dbReference type="AlphaFoldDB" id="A0A0C1MZU2"/>
<dbReference type="InterPro" id="IPR034964">
    <property type="entry name" value="LS"/>
</dbReference>
<comment type="caution">
    <text evidence="7">The sequence shown here is derived from an EMBL/GenBank/DDBJ whole genome shotgun (WGS) entry which is preliminary data.</text>
</comment>
<dbReference type="Gene3D" id="3.40.50.960">
    <property type="entry name" value="Lumazine/riboflavin synthase"/>
    <property type="match status" value="1"/>
</dbReference>
<dbReference type="EMBL" id="JSWE01000092">
    <property type="protein sequence ID" value="KIE05596.1"/>
    <property type="molecule type" value="Genomic_DNA"/>
</dbReference>
<dbReference type="STRING" id="86105.NF27_DP01400"/>
<accession>A0A0C1MZU2</accession>
<name>A0A0C1MZU2_9RICK</name>
<comment type="similarity">
    <text evidence="2">Belongs to the DMRL synthase family.</text>
</comment>
<evidence type="ECO:0000313" key="7">
    <source>
        <dbReference type="EMBL" id="KIE05596.1"/>
    </source>
</evidence>
<evidence type="ECO:0000256" key="6">
    <source>
        <dbReference type="ARBA" id="ARBA00048785"/>
    </source>
</evidence>
<dbReference type="GO" id="GO:0009231">
    <property type="term" value="P:riboflavin biosynthetic process"/>
    <property type="evidence" value="ECO:0007669"/>
    <property type="project" value="UniProtKB-UniPathway"/>
</dbReference>
<comment type="pathway">
    <text evidence="1">Cofactor biosynthesis; riboflavin biosynthesis; riboflavin from 2-hydroxy-3-oxobutyl phosphate and 5-amino-6-(D-ribitylamino)uracil: step 1/2.</text>
</comment>
<dbReference type="GO" id="GO:0009349">
    <property type="term" value="C:riboflavin synthase complex"/>
    <property type="evidence" value="ECO:0007669"/>
    <property type="project" value="InterPro"/>
</dbReference>
<evidence type="ECO:0000256" key="4">
    <source>
        <dbReference type="ARBA" id="ARBA00022619"/>
    </source>
</evidence>
<evidence type="ECO:0000313" key="8">
    <source>
        <dbReference type="Proteomes" id="UP000031258"/>
    </source>
</evidence>
<dbReference type="Proteomes" id="UP000031258">
    <property type="component" value="Unassembled WGS sequence"/>
</dbReference>
<comment type="catalytic activity">
    <reaction evidence="6">
        <text>(2S)-2-hydroxy-3-oxobutyl phosphate + 5-amino-6-(D-ribitylamino)uracil = 6,7-dimethyl-8-(1-D-ribityl)lumazine + phosphate + 2 H2O + H(+)</text>
        <dbReference type="Rhea" id="RHEA:26152"/>
        <dbReference type="ChEBI" id="CHEBI:15377"/>
        <dbReference type="ChEBI" id="CHEBI:15378"/>
        <dbReference type="ChEBI" id="CHEBI:15934"/>
        <dbReference type="ChEBI" id="CHEBI:43474"/>
        <dbReference type="ChEBI" id="CHEBI:58201"/>
        <dbReference type="ChEBI" id="CHEBI:58830"/>
        <dbReference type="EC" id="2.5.1.78"/>
    </reaction>
</comment>
<evidence type="ECO:0000256" key="3">
    <source>
        <dbReference type="ARBA" id="ARBA00012664"/>
    </source>
</evidence>
<sequence>MNKVLIVEATLHPNTADALSSAVRFVLEQNGIEYERVQVTGIFEIPAAVSIALDAFDYDGAIVVGSLIGQENITLNTIYQECARGVNDISIHFSLPIGFGIFMAENEAQALEQASVIGKQAALCCLELIKIKNLYQSFHNDSGSGYKN</sequence>